<dbReference type="EMBL" id="WHYR01000006">
    <property type="protein sequence ID" value="MQL51341.1"/>
    <property type="molecule type" value="Genomic_DNA"/>
</dbReference>
<dbReference type="InterPro" id="IPR000634">
    <property type="entry name" value="Ser/Thr_deHydtase_PyrdxlP-BS"/>
</dbReference>
<dbReference type="InterPro" id="IPR050147">
    <property type="entry name" value="Ser/Thr_Dehydratase"/>
</dbReference>
<gene>
    <name evidence="5" type="ORF">GFC01_03495</name>
</gene>
<keyword evidence="6" id="KW-1185">Reference proteome</keyword>
<dbReference type="GO" id="GO:0003941">
    <property type="term" value="F:L-serine ammonia-lyase activity"/>
    <property type="evidence" value="ECO:0007669"/>
    <property type="project" value="TreeGrafter"/>
</dbReference>
<dbReference type="AlphaFoldDB" id="A0A6N7IN04"/>
<dbReference type="GO" id="GO:0006565">
    <property type="term" value="P:L-serine catabolic process"/>
    <property type="evidence" value="ECO:0007669"/>
    <property type="project" value="TreeGrafter"/>
</dbReference>
<dbReference type="OrthoDB" id="9778118at2"/>
<evidence type="ECO:0000256" key="2">
    <source>
        <dbReference type="ARBA" id="ARBA00022898"/>
    </source>
</evidence>
<dbReference type="GO" id="GO:0004794">
    <property type="term" value="F:threonine deaminase activity"/>
    <property type="evidence" value="ECO:0007669"/>
    <property type="project" value="TreeGrafter"/>
</dbReference>
<dbReference type="PROSITE" id="PS00165">
    <property type="entry name" value="DEHYDRATASE_SER_THR"/>
    <property type="match status" value="1"/>
</dbReference>
<sequence>MLICTSCGRSYPDDTFQWHCVCGGAFKYRGHTCFDPEAIKGRPAGLWRYREALPVRGEQPVSFSEGFTPLFKTSWDGAPVYFKLDYLLPTGSFKDRGISVLVSKLKEMGVTEIAEDSSGNAGASMAAYCALAGIRCHIYVPADTSTGKTVPIELCGAHLVRVPGSREDTALAVREAASRFYYASHNWNPFFLEGVKTLAFEIWEQLGCRVPDNVVVPAGYGSLVLGLYYGFTELKGQGLITGLPRIFAVQAEACAPLFKAHVEGWSVPPSDFKGRATAAEGIACSSPVRGAEVLNAVRISGGTFVTVGEKDIWAGLRSLAMSGLYVEPTAAVVARGMTRLRSQGFLAVDETTVAVLSGAGTKATAKIQEKWKQDRF</sequence>
<comment type="cofactor">
    <cofactor evidence="1">
        <name>pyridoxal 5'-phosphate</name>
        <dbReference type="ChEBI" id="CHEBI:597326"/>
    </cofactor>
</comment>
<dbReference type="SUPFAM" id="SSF53686">
    <property type="entry name" value="Tryptophan synthase beta subunit-like PLP-dependent enzymes"/>
    <property type="match status" value="1"/>
</dbReference>
<evidence type="ECO:0000256" key="3">
    <source>
        <dbReference type="ARBA" id="ARBA00023239"/>
    </source>
</evidence>
<evidence type="ECO:0000313" key="5">
    <source>
        <dbReference type="EMBL" id="MQL51341.1"/>
    </source>
</evidence>
<accession>A0A6N7IN04</accession>
<dbReference type="RefSeq" id="WP_152945265.1">
    <property type="nucleotide sequence ID" value="NZ_WHYR01000006.1"/>
</dbReference>
<reference evidence="5 6" key="1">
    <citation type="submission" date="2019-10" db="EMBL/GenBank/DDBJ databases">
        <title>Comparative genomics of sulfur disproportionating microorganisms.</title>
        <authorList>
            <person name="Ward L.M."/>
            <person name="Bertran E."/>
            <person name="Johnston D."/>
        </authorList>
    </citation>
    <scope>NUCLEOTIDE SEQUENCE [LARGE SCALE GENOMIC DNA]</scope>
    <source>
        <strain evidence="5 6">DSM 14055</strain>
    </source>
</reference>
<dbReference type="PANTHER" id="PTHR48078">
    <property type="entry name" value="THREONINE DEHYDRATASE, MITOCHONDRIAL-RELATED"/>
    <property type="match status" value="1"/>
</dbReference>
<comment type="caution">
    <text evidence="5">The sequence shown here is derived from an EMBL/GenBank/DDBJ whole genome shotgun (WGS) entry which is preliminary data.</text>
</comment>
<evidence type="ECO:0000313" key="6">
    <source>
        <dbReference type="Proteomes" id="UP000441717"/>
    </source>
</evidence>
<feature type="domain" description="Tryptophan synthase beta chain-like PALP" evidence="4">
    <location>
        <begin position="62"/>
        <end position="358"/>
    </location>
</feature>
<proteinExistence type="predicted"/>
<dbReference type="GO" id="GO:0009097">
    <property type="term" value="P:isoleucine biosynthetic process"/>
    <property type="evidence" value="ECO:0007669"/>
    <property type="project" value="TreeGrafter"/>
</dbReference>
<dbReference type="GO" id="GO:0030170">
    <property type="term" value="F:pyridoxal phosphate binding"/>
    <property type="evidence" value="ECO:0007669"/>
    <property type="project" value="InterPro"/>
</dbReference>
<dbReference type="Gene3D" id="3.40.50.1100">
    <property type="match status" value="2"/>
</dbReference>
<dbReference type="InterPro" id="IPR036052">
    <property type="entry name" value="TrpB-like_PALP_sf"/>
</dbReference>
<dbReference type="Pfam" id="PF00291">
    <property type="entry name" value="PALP"/>
    <property type="match status" value="1"/>
</dbReference>
<evidence type="ECO:0000256" key="1">
    <source>
        <dbReference type="ARBA" id="ARBA00001933"/>
    </source>
</evidence>
<keyword evidence="3" id="KW-0456">Lyase</keyword>
<name>A0A6N7IN04_9FIRM</name>
<dbReference type="CDD" id="cd01563">
    <property type="entry name" value="Thr-synth_1"/>
    <property type="match status" value="1"/>
</dbReference>
<dbReference type="GO" id="GO:0006567">
    <property type="term" value="P:L-threonine catabolic process"/>
    <property type="evidence" value="ECO:0007669"/>
    <property type="project" value="TreeGrafter"/>
</dbReference>
<protein>
    <submittedName>
        <fullName evidence="5">Pyridoxal-phosphate dependent enzyme</fullName>
    </submittedName>
</protein>
<dbReference type="Proteomes" id="UP000441717">
    <property type="component" value="Unassembled WGS sequence"/>
</dbReference>
<dbReference type="PANTHER" id="PTHR48078:SF6">
    <property type="entry name" value="L-THREONINE DEHYDRATASE CATABOLIC TDCB"/>
    <property type="match status" value="1"/>
</dbReference>
<dbReference type="InterPro" id="IPR001926">
    <property type="entry name" value="TrpB-like_PALP"/>
</dbReference>
<organism evidence="5 6">
    <name type="scientific">Desulfofundulus thermobenzoicus</name>
    <dbReference type="NCBI Taxonomy" id="29376"/>
    <lineage>
        <taxon>Bacteria</taxon>
        <taxon>Bacillati</taxon>
        <taxon>Bacillota</taxon>
        <taxon>Clostridia</taxon>
        <taxon>Eubacteriales</taxon>
        <taxon>Peptococcaceae</taxon>
        <taxon>Desulfofundulus</taxon>
    </lineage>
</organism>
<evidence type="ECO:0000259" key="4">
    <source>
        <dbReference type="Pfam" id="PF00291"/>
    </source>
</evidence>
<keyword evidence="2" id="KW-0663">Pyridoxal phosphate</keyword>